<reference evidence="1 2" key="1">
    <citation type="submission" date="2019-03" db="EMBL/GenBank/DDBJ databases">
        <title>Single cell metagenomics reveals metabolic interactions within the superorganism composed of flagellate Streblomastix strix and complex community of Bacteroidetes bacteria on its surface.</title>
        <authorList>
            <person name="Treitli S.C."/>
            <person name="Kolisko M."/>
            <person name="Husnik F."/>
            <person name="Keeling P."/>
            <person name="Hampl V."/>
        </authorList>
    </citation>
    <scope>NUCLEOTIDE SEQUENCE [LARGE SCALE GENOMIC DNA]</scope>
    <source>
        <strain evidence="1">ST1C</strain>
    </source>
</reference>
<feature type="non-terminal residue" evidence="1">
    <location>
        <position position="1888"/>
    </location>
</feature>
<dbReference type="PANTHER" id="PTHR11319:SF35">
    <property type="entry name" value="OUTER MEMBRANE PROTEIN PMPC-RELATED"/>
    <property type="match status" value="1"/>
</dbReference>
<dbReference type="OrthoDB" id="10691442at2759"/>
<organism evidence="1 2">
    <name type="scientific">Streblomastix strix</name>
    <dbReference type="NCBI Taxonomy" id="222440"/>
    <lineage>
        <taxon>Eukaryota</taxon>
        <taxon>Metamonada</taxon>
        <taxon>Preaxostyla</taxon>
        <taxon>Oxymonadida</taxon>
        <taxon>Streblomastigidae</taxon>
        <taxon>Streblomastix</taxon>
    </lineage>
</organism>
<dbReference type="InterPro" id="IPR006626">
    <property type="entry name" value="PbH1"/>
</dbReference>
<evidence type="ECO:0000313" key="1">
    <source>
        <dbReference type="EMBL" id="KAA6384424.1"/>
    </source>
</evidence>
<protein>
    <submittedName>
        <fullName evidence="1">Uncharacterized protein</fullName>
    </submittedName>
</protein>
<dbReference type="EMBL" id="SNRW01005768">
    <property type="protein sequence ID" value="KAA6384424.1"/>
    <property type="molecule type" value="Genomic_DNA"/>
</dbReference>
<dbReference type="SUPFAM" id="SSF51126">
    <property type="entry name" value="Pectin lyase-like"/>
    <property type="match status" value="4"/>
</dbReference>
<proteinExistence type="predicted"/>
<accession>A0A5J4VPF1</accession>
<gene>
    <name evidence="1" type="ORF">EZS28_020049</name>
</gene>
<name>A0A5J4VPF1_9EUKA</name>
<dbReference type="SMART" id="SM00710">
    <property type="entry name" value="PbH1"/>
    <property type="match status" value="12"/>
</dbReference>
<sequence length="1888" mass="206486">MENQIYDGISNRQINIHYPYDIYIINNCTFSNCYTTQNGGALSVQVSNGSSTNIANCTFTNCTSEANGGAIRLDISAGSISTFEGLIKFKNCTGNVGGALCTAISGINSQLTINQIQFEDCQSSNKGGGLYLLSQLQAHVNIEQLSFNNCSSLSSGGGTHIISDTKGYIQINQITAENCKCIKGNGGGIYISIDFGNFSEFKMVNISVLRCKALADTTSTSPTGYGGGIFLTGNGDYDSLSKMLDFRKMKIYNNTADNSGQSLYVAITKVVEWCKAGTAGEYVKATPRTFRNFPLESTQLSIILIKANGGFNVTGKVRFQLINFIMESTGYLDIPSIYGLSQLAEIDLQDCQFHMQNAGSQIGKSFINLFVGGNHIISNLNSKDVTSYDNIIRINFVAAGSIRITDSKFENITLIGNTVIGGAIKAVLTSPSNRLIIVDCTFNRCVANNTVGGAIYVENYLAEAYITLLHTQIIGCQAQSGGGLYAIIDKGQLVIDNSCEFKQCIANSGNGGGIYVNLEYGLSEQTSFIIRDALFQNCQAVAYASATPPTGFGGGIFICINGSLSPPSMSLDLKGMKIYNNSATSGGQSLFVVMDKLEEWCEYGLLGEYVKGNYSDTFSNESDLQGIVLNFSQFTSSSKSYIQTNQKTLENYWRTAIPSYSLWHVQQRFGSQNGTDQLNCGQTNQPCKTIEYAIRQISLNIGGSETQVIEEKNIGISQNGYDLTTPIQLNKSGSHTDVIKIMKQMYGTSSQIQGQSEIKIMKNNDDNKENGKLGWISVFEGLQLHLYGINIIMDNSQLLIPIIYIQDSNSLLELNTIAFSGIKLSPTSEAKGIIHIKYDNSQFIAQSCIFSNINISSKGGNAIRILNSGSQPITSTIKGCQFNNISSIGDSNGRGGSAIYMENKYGSKLIIEESCQFYKCIIDKGNGGAIYIDIDFTSQFEFKINNSIIQECETKSDISKDLPPTGYGGGIFLTGSGDYDPSTLRLNLKGMKIYNNTADTSGQSLYVAMTKLAEWCRTGTSGEYVKGNYTDGITNVNELEGVSINQSSFKVLSVAQIQNQQRSLEYYWSISSLSIYHVQNRNGGQYNGSDSQWCGNWDEPCESIQYAIDLISIKQGSSITKVDQKNIGINQLGYDLTTPIQLNKSGSHTDVIKIMKQMYGTSSQIQGQSEIKIMKNNDDNKENGKLGWISVFEGLQLHLYGINIIMDNSQLLIPIIYIQDSNSLLELNTIAFSGIKLSPTSEAKGIIHIKYDNSQFIAQSCIFSNINISSKGGNAIRILNSGSQPITSTIKGCQFNNISSIGDSNGRGGSAIYMENKYGSKLIIEESCQFYKCIIDKGNGGAIYIDIDFTSQFEFKINNSIIQECETKSDISKDLPPTGYGGGIFLTGSGDYDPSTLRLNLKGMKIYNNTADTSGQSLYVAMTKLAEWCRTGTSGEYVKGNYTDGITNVNELEGVSINQSSFKVLSVAQIQNQQRSLEYYWSISSLSIYHVQNRNGGQYNGSDSQWCGNWDEPCESIQYAIDLISIKQGSSITKVDQKNIGINQLGYDLQSPIQLNKSGSHTDIIKIMKQMYGTPSEMSGNAEIKILKNNDDNKENGKLGWISAFEGLQLYLYGINIIMDNSQLLIPIIYIQDSNSLLELNSITFSGIKLSPTSEAKGIIHIKYDNSQFIAQSCTFSNIQIKLKGGNAIRILNSGSQPITATIKDCQFNNISCIGDSNGRGGSAIYIESKHGSKVIIEESCQFYKCIIDKGNGGAIYIDIDFTSEFLFNIKDAFIKECQAITDTSKDLPPTGYGGGIFLTGSGDYNPSTLRLDLKGMKIYDNSASSGGQSLYVIMSRLIEWCKFGILGEYTKGNYSDRFSQFEDLEGIPNNQSSFDILSLESIQQIQS</sequence>
<comment type="caution">
    <text evidence="1">The sequence shown here is derived from an EMBL/GenBank/DDBJ whole genome shotgun (WGS) entry which is preliminary data.</text>
</comment>
<dbReference type="PANTHER" id="PTHR11319">
    <property type="entry name" value="G PROTEIN-COUPLED RECEPTOR-RELATED"/>
    <property type="match status" value="1"/>
</dbReference>
<dbReference type="InterPro" id="IPR011050">
    <property type="entry name" value="Pectin_lyase_fold/virulence"/>
</dbReference>
<dbReference type="Proteomes" id="UP000324800">
    <property type="component" value="Unassembled WGS sequence"/>
</dbReference>
<evidence type="ECO:0000313" key="2">
    <source>
        <dbReference type="Proteomes" id="UP000324800"/>
    </source>
</evidence>